<accession>A0ABT4WQ18</accession>
<dbReference type="Pfam" id="PF11185">
    <property type="entry name" value="DUF2971"/>
    <property type="match status" value="1"/>
</dbReference>
<sequence length="245" mass="27963">MLVYKYMTLQGLDACLNNRTIRFTKPVNFNDPFDCAAAAADVAVEGLNIRTAGSTNADKLFLIRNGIGILSLTRNPLNPLMWAHYGENHRGGVIAIDTEEAGLECTETNIIPASAGNVIYTTVRPSVDGDHIPSHGEITAQHDRLMLERLFLYKSLHWSYEEEIRVARHVDPTRQVQYQELKIPISAIKAVYLGAKYSHALVDDWDRQLPRVHLKHRIYDIYRCRLDRQTWDLHAERYDPELPIA</sequence>
<evidence type="ECO:0000313" key="1">
    <source>
        <dbReference type="EMBL" id="MDA7022143.1"/>
    </source>
</evidence>
<organism evidence="1 2">
    <name type="scientific">Pseudomonas fragi</name>
    <dbReference type="NCBI Taxonomy" id="296"/>
    <lineage>
        <taxon>Bacteria</taxon>
        <taxon>Pseudomonadati</taxon>
        <taxon>Pseudomonadota</taxon>
        <taxon>Gammaproteobacteria</taxon>
        <taxon>Pseudomonadales</taxon>
        <taxon>Pseudomonadaceae</taxon>
        <taxon>Pseudomonas</taxon>
    </lineage>
</organism>
<dbReference type="RefSeq" id="WP_271350664.1">
    <property type="nucleotide sequence ID" value="NZ_JAQJVI010000009.1"/>
</dbReference>
<reference evidence="1 2" key="1">
    <citation type="submission" date="2023-01" db="EMBL/GenBank/DDBJ databases">
        <title>Effects of deletion of Siderophore biosynthase gene in Pseudomonas fragi on quorum sensing and spoliage ability.</title>
        <authorList>
            <person name="Cui F."/>
            <person name="Wang D."/>
            <person name="Liu J."/>
            <person name="Wang Q."/>
            <person name="Li T."/>
            <person name="Li J."/>
        </authorList>
    </citation>
    <scope>NUCLEOTIDE SEQUENCE [LARGE SCALE GENOMIC DNA]</scope>
    <source>
        <strain evidence="1 2">MS-10</strain>
    </source>
</reference>
<evidence type="ECO:0000313" key="2">
    <source>
        <dbReference type="Proteomes" id="UP001212337"/>
    </source>
</evidence>
<name>A0ABT4WQ18_PSEFR</name>
<keyword evidence="2" id="KW-1185">Reference proteome</keyword>
<protein>
    <submittedName>
        <fullName evidence="1">DUF2971 domain-containing protein</fullName>
    </submittedName>
</protein>
<dbReference type="EMBL" id="JAQJVI010000009">
    <property type="protein sequence ID" value="MDA7022143.1"/>
    <property type="molecule type" value="Genomic_DNA"/>
</dbReference>
<dbReference type="InterPro" id="IPR021352">
    <property type="entry name" value="DUF2971"/>
</dbReference>
<proteinExistence type="predicted"/>
<comment type="caution">
    <text evidence="1">The sequence shown here is derived from an EMBL/GenBank/DDBJ whole genome shotgun (WGS) entry which is preliminary data.</text>
</comment>
<gene>
    <name evidence="1" type="ORF">PI499_09640</name>
</gene>
<dbReference type="Proteomes" id="UP001212337">
    <property type="component" value="Unassembled WGS sequence"/>
</dbReference>